<dbReference type="EMBL" id="CP009622">
    <property type="protein sequence ID" value="AIU32109.1"/>
    <property type="molecule type" value="Genomic_DNA"/>
</dbReference>
<organism evidence="1 2">
    <name type="scientific">Corynebacterium ramonii</name>
    <dbReference type="NCBI Taxonomy" id="3026968"/>
    <lineage>
        <taxon>Bacteria</taxon>
        <taxon>Bacillati</taxon>
        <taxon>Actinomycetota</taxon>
        <taxon>Actinomycetes</taxon>
        <taxon>Mycobacteriales</taxon>
        <taxon>Corynebacteriaceae</taxon>
        <taxon>Corynebacterium</taxon>
    </lineage>
</organism>
<dbReference type="SUPFAM" id="SSF51556">
    <property type="entry name" value="Metallo-dependent hydrolases"/>
    <property type="match status" value="1"/>
</dbReference>
<protein>
    <submittedName>
        <fullName evidence="1">Adenosine deaminase</fullName>
    </submittedName>
</protein>
<evidence type="ECO:0000313" key="2">
    <source>
        <dbReference type="Proteomes" id="UP000029910"/>
    </source>
</evidence>
<sequence>MYDTPDFRTEFKILKPELLHAMPKVILGDAGDAAYLKARIRELGDDTVAYYECTVPLDAADAAIAAADSSPFPVGIILDLGDQPAPLDRLHTPGDLSCVTSDAHTARVLRENLIAYDFTGPLEQQIHAGATRITHGIELFDDFCVTDGDLKPGQLSAWVLDRRIPVLTNPFDDLDSGDIDDLSDHPLPLMHKLGFNAASALLSSDRMNELVEHFDYSIEDLYALTMTAVSASYLPEPARIQLIESTISPFFASLSDDDNGGAEDLAEDTEDIKDLEKVRKESSILSEPPLELIAEMGIDLKDLGLNE</sequence>
<name>A0ABN4EEM5_9CORY</name>
<dbReference type="RefSeq" id="WP_038620364.1">
    <property type="nucleotide sequence ID" value="NZ_CP009622.1"/>
</dbReference>
<dbReference type="Proteomes" id="UP000029910">
    <property type="component" value="Chromosome"/>
</dbReference>
<accession>A0ABN4EEM5</accession>
<dbReference type="Gene3D" id="3.20.20.140">
    <property type="entry name" value="Metal-dependent hydrolases"/>
    <property type="match status" value="1"/>
</dbReference>
<keyword evidence="2" id="KW-1185">Reference proteome</keyword>
<reference evidence="1 2" key="1">
    <citation type="journal article" date="2015" name="Genome Announc.">
        <title>Genome Sequence of Corynebacterium ulcerans Strain FRC11.</title>
        <authorList>
            <person name="Benevides Lde J."/>
            <person name="Viana M.V."/>
            <person name="Mariano D.C."/>
            <person name="Rocha Fde S."/>
            <person name="Bagano P.C."/>
            <person name="Folador E.L."/>
            <person name="Pereira F.L."/>
            <person name="Dorella F.A."/>
            <person name="Leal C.A."/>
            <person name="Carvalho A.F."/>
            <person name="Soares Sde C."/>
            <person name="Carneiro A."/>
            <person name="Ramos R."/>
            <person name="Badell-Ocando E."/>
            <person name="Guiso N."/>
            <person name="Silva A."/>
            <person name="Figueiredo H."/>
            <person name="Azevedo V."/>
            <person name="Guimaraes L.C."/>
        </authorList>
    </citation>
    <scope>NUCLEOTIDE SEQUENCE [LARGE SCALE GENOMIC DNA]</scope>
    <source>
        <strain evidence="2">FRC0011</strain>
    </source>
</reference>
<gene>
    <name evidence="1" type="primary">add</name>
    <name evidence="1" type="ORF">CulFRC11_0516</name>
</gene>
<dbReference type="InterPro" id="IPR032466">
    <property type="entry name" value="Metal_Hydrolase"/>
</dbReference>
<evidence type="ECO:0000313" key="1">
    <source>
        <dbReference type="EMBL" id="AIU32109.1"/>
    </source>
</evidence>
<proteinExistence type="predicted"/>